<reference evidence="1" key="1">
    <citation type="submission" date="2004-05" db="EMBL/GenBank/DDBJ databases">
        <authorList>
            <person name="Stapleton M."/>
            <person name="Carlson J."/>
            <person name="Chavez C."/>
            <person name="Frise E."/>
            <person name="George R."/>
            <person name="Pacleb J."/>
            <person name="Park S."/>
            <person name="Wan K."/>
            <person name="Yu C."/>
            <person name="Rubin G.M."/>
            <person name="Celniker S."/>
        </authorList>
    </citation>
    <scope>NUCLEOTIDE SEQUENCE</scope>
    <source>
        <strain evidence="1">Berkeley</strain>
    </source>
</reference>
<dbReference type="EMBL" id="BT014635">
    <property type="protein sequence ID" value="AAT27259.1"/>
    <property type="molecule type" value="mRNA"/>
</dbReference>
<evidence type="ECO:0000313" key="1">
    <source>
        <dbReference type="EMBL" id="AAT27259.1"/>
    </source>
</evidence>
<proteinExistence type="evidence at transcript level"/>
<protein>
    <submittedName>
        <fullName evidence="1">RH55012p</fullName>
    </submittedName>
</protein>
<accession>Q6IDH0</accession>
<dbReference type="AlphaFoldDB" id="Q6IDH0"/>
<name>Q6IDH0_DROME</name>
<organism evidence="1">
    <name type="scientific">Drosophila melanogaster</name>
    <name type="common">Fruit fly</name>
    <dbReference type="NCBI Taxonomy" id="7227"/>
    <lineage>
        <taxon>Eukaryota</taxon>
        <taxon>Metazoa</taxon>
        <taxon>Ecdysozoa</taxon>
        <taxon>Arthropoda</taxon>
        <taxon>Hexapoda</taxon>
        <taxon>Insecta</taxon>
        <taxon>Pterygota</taxon>
        <taxon>Neoptera</taxon>
        <taxon>Endopterygota</taxon>
        <taxon>Diptera</taxon>
        <taxon>Brachycera</taxon>
        <taxon>Muscomorpha</taxon>
        <taxon>Ephydroidea</taxon>
        <taxon>Drosophilidae</taxon>
        <taxon>Drosophila</taxon>
        <taxon>Sophophora</taxon>
    </lineage>
</organism>
<sequence>MWPQAQSARGLLTPFHRARTISGIFNIYIKYIRTNSRSHFNKSWQCPKNISIIKGATTKQKGQLNIGATGGGLGLPAHLAHLHKQTGQGAVDLCQQQAIKQPPTTPQNDLNTHNLGAQKWEALSYNVLQASISNKNSNFARSAQKCSLTVKATVPLNRYPVIGVG</sequence>